<organism evidence="1 2">
    <name type="scientific">Caldichromatium japonicum</name>
    <dbReference type="NCBI Taxonomy" id="2699430"/>
    <lineage>
        <taxon>Bacteria</taxon>
        <taxon>Pseudomonadati</taxon>
        <taxon>Pseudomonadota</taxon>
        <taxon>Gammaproteobacteria</taxon>
        <taxon>Chromatiales</taxon>
        <taxon>Chromatiaceae</taxon>
        <taxon>Caldichromatium</taxon>
    </lineage>
</organism>
<dbReference type="Proteomes" id="UP000502699">
    <property type="component" value="Chromosome"/>
</dbReference>
<keyword evidence="2" id="KW-1185">Reference proteome</keyword>
<reference evidence="2" key="1">
    <citation type="submission" date="2020-01" db="EMBL/GenBank/DDBJ databases">
        <title>Caldichromatium gen. nov., sp. nov., a thermophilic purple sulfur bacterium member of the family Chromatiaceae isolated from Nakabusa hot spring, Japan.</title>
        <authorList>
            <person name="Saini M.K."/>
            <person name="Hanada S."/>
            <person name="Tank M."/>
        </authorList>
    </citation>
    <scope>NUCLEOTIDE SEQUENCE [LARGE SCALE GENOMIC DNA]</scope>
    <source>
        <strain evidence="2">No.7</strain>
    </source>
</reference>
<evidence type="ECO:0000313" key="1">
    <source>
        <dbReference type="EMBL" id="QIK36909.1"/>
    </source>
</evidence>
<dbReference type="RefSeq" id="WP_166269501.1">
    <property type="nucleotide sequence ID" value="NZ_CP048029.1"/>
</dbReference>
<name>A0A6G7VA21_9GAMM</name>
<protein>
    <recommendedName>
        <fullName evidence="3">Transposase</fullName>
    </recommendedName>
</protein>
<evidence type="ECO:0008006" key="3">
    <source>
        <dbReference type="Google" id="ProtNLM"/>
    </source>
</evidence>
<dbReference type="EMBL" id="CP048029">
    <property type="protein sequence ID" value="QIK36909.1"/>
    <property type="molecule type" value="Genomic_DNA"/>
</dbReference>
<evidence type="ECO:0000313" key="2">
    <source>
        <dbReference type="Proteomes" id="UP000502699"/>
    </source>
</evidence>
<gene>
    <name evidence="1" type="ORF">GWK36_01615</name>
</gene>
<proteinExistence type="predicted"/>
<dbReference type="KEGG" id="cjap:GWK36_01615"/>
<sequence length="80" mass="9354">MRRVGLRIYPTQPDDRRAIFALAYSGSKRWRMMLRQRDQSVGVRRAIVSLFKLAFRHVGEHLRLPLCTAWSRRSSPKATA</sequence>
<accession>A0A6G7VA21</accession>
<dbReference type="AlphaFoldDB" id="A0A6G7VA21"/>